<dbReference type="RefSeq" id="WP_029908938.1">
    <property type="nucleotide sequence ID" value="NZ_AP020335.1"/>
</dbReference>
<dbReference type="PROSITE" id="PS50995">
    <property type="entry name" value="HTH_MARR_2"/>
    <property type="match status" value="1"/>
</dbReference>
<dbReference type="EMBL" id="JMIU01000001">
    <property type="protein sequence ID" value="KDN95132.1"/>
    <property type="molecule type" value="Genomic_DNA"/>
</dbReference>
<dbReference type="GO" id="GO:0003677">
    <property type="term" value="F:DNA binding"/>
    <property type="evidence" value="ECO:0007669"/>
    <property type="project" value="UniProtKB-KW"/>
</dbReference>
<evidence type="ECO:0000256" key="3">
    <source>
        <dbReference type="ARBA" id="ARBA00023163"/>
    </source>
</evidence>
<dbReference type="GO" id="GO:0003700">
    <property type="term" value="F:DNA-binding transcription factor activity"/>
    <property type="evidence" value="ECO:0007669"/>
    <property type="project" value="InterPro"/>
</dbReference>
<evidence type="ECO:0000256" key="2">
    <source>
        <dbReference type="ARBA" id="ARBA00023125"/>
    </source>
</evidence>
<reference evidence="5 6" key="1">
    <citation type="submission" date="2014-04" db="EMBL/GenBank/DDBJ databases">
        <title>Draft genome sequence of Hydrogenovibrio marinus MH-110, a model organism for aerobic H2 metabolism.</title>
        <authorList>
            <person name="Cha H.J."/>
            <person name="Jo B.H."/>
            <person name="Hwang B.H."/>
        </authorList>
    </citation>
    <scope>NUCLEOTIDE SEQUENCE [LARGE SCALE GENOMIC DNA]</scope>
    <source>
        <strain evidence="5 6">MH-110</strain>
    </source>
</reference>
<dbReference type="STRING" id="28885.EI16_02150"/>
<dbReference type="InterPro" id="IPR000835">
    <property type="entry name" value="HTH_MarR-typ"/>
</dbReference>
<evidence type="ECO:0000313" key="5">
    <source>
        <dbReference type="EMBL" id="KDN95132.1"/>
    </source>
</evidence>
<dbReference type="NCBIfam" id="NF002926">
    <property type="entry name" value="PRK03573.1"/>
    <property type="match status" value="1"/>
</dbReference>
<dbReference type="PROSITE" id="PS01117">
    <property type="entry name" value="HTH_MARR_1"/>
    <property type="match status" value="1"/>
</dbReference>
<keyword evidence="6" id="KW-1185">Reference proteome</keyword>
<organism evidence="5 6">
    <name type="scientific">Hydrogenovibrio marinus</name>
    <dbReference type="NCBI Taxonomy" id="28885"/>
    <lineage>
        <taxon>Bacteria</taxon>
        <taxon>Pseudomonadati</taxon>
        <taxon>Pseudomonadota</taxon>
        <taxon>Gammaproteobacteria</taxon>
        <taxon>Thiotrichales</taxon>
        <taxon>Piscirickettsiaceae</taxon>
        <taxon>Hydrogenovibrio</taxon>
    </lineage>
</organism>
<dbReference type="InterPro" id="IPR036390">
    <property type="entry name" value="WH_DNA-bd_sf"/>
</dbReference>
<dbReference type="PRINTS" id="PR00598">
    <property type="entry name" value="HTHMARR"/>
</dbReference>
<dbReference type="InterPro" id="IPR036388">
    <property type="entry name" value="WH-like_DNA-bd_sf"/>
</dbReference>
<sequence>MKKYISQSTHTSLVEKLGRLHRQWRAIVDAELLPLGLTHPRWTAIWKLWRMGENISQKHLADALEIELASLMRTLGQLEEQGLIQRHTCLEDKRVRLVNLTPEGIAIIRQMEARIVQVRTELLAGITPEELALFDSVIERIATNIHDKLSSTPLAP</sequence>
<gene>
    <name evidence="5" type="ORF">EI16_02150</name>
</gene>
<keyword evidence="3" id="KW-0804">Transcription</keyword>
<accession>A0A066ZNQ6</accession>
<evidence type="ECO:0000313" key="6">
    <source>
        <dbReference type="Proteomes" id="UP000027341"/>
    </source>
</evidence>
<name>A0A066ZNQ6_HYDMR</name>
<keyword evidence="2" id="KW-0238">DNA-binding</keyword>
<proteinExistence type="predicted"/>
<dbReference type="AlphaFoldDB" id="A0A066ZNQ6"/>
<dbReference type="InterPro" id="IPR023187">
    <property type="entry name" value="Tscrpt_reg_MarR-type_CS"/>
</dbReference>
<evidence type="ECO:0000259" key="4">
    <source>
        <dbReference type="PROSITE" id="PS50995"/>
    </source>
</evidence>
<comment type="caution">
    <text evidence="5">The sequence shown here is derived from an EMBL/GenBank/DDBJ whole genome shotgun (WGS) entry which is preliminary data.</text>
</comment>
<dbReference type="PANTHER" id="PTHR42756">
    <property type="entry name" value="TRANSCRIPTIONAL REGULATOR, MARR"/>
    <property type="match status" value="1"/>
</dbReference>
<dbReference type="Gene3D" id="1.10.10.10">
    <property type="entry name" value="Winged helix-like DNA-binding domain superfamily/Winged helix DNA-binding domain"/>
    <property type="match status" value="1"/>
</dbReference>
<dbReference type="Pfam" id="PF01047">
    <property type="entry name" value="MarR"/>
    <property type="match status" value="1"/>
</dbReference>
<keyword evidence="1" id="KW-0805">Transcription regulation</keyword>
<dbReference type="SMART" id="SM00347">
    <property type="entry name" value="HTH_MARR"/>
    <property type="match status" value="1"/>
</dbReference>
<feature type="domain" description="HTH marR-type" evidence="4">
    <location>
        <begin position="10"/>
        <end position="143"/>
    </location>
</feature>
<dbReference type="SUPFAM" id="SSF46785">
    <property type="entry name" value="Winged helix' DNA-binding domain"/>
    <property type="match status" value="1"/>
</dbReference>
<dbReference type="Proteomes" id="UP000027341">
    <property type="component" value="Unassembled WGS sequence"/>
</dbReference>
<evidence type="ECO:0000256" key="1">
    <source>
        <dbReference type="ARBA" id="ARBA00023015"/>
    </source>
</evidence>
<dbReference type="PANTHER" id="PTHR42756:SF1">
    <property type="entry name" value="TRANSCRIPTIONAL REPRESSOR OF EMRAB OPERON"/>
    <property type="match status" value="1"/>
</dbReference>
<protein>
    <submittedName>
        <fullName evidence="5">MarR family transcriptional regulator</fullName>
    </submittedName>
</protein>